<sequence length="148" mass="17020">MGNLFLIRGDGYSGFIPLFTTALNSKQETVIRKYKERFLIELTNKELKSYLNIEGNYFRTKESNYGFFFLICLVYNLVQCMHSELPDMSFKDVLEHLSSYLLYVDPPKCVFAIEEPFKSLLRDMGYAVPNKMNTGLTEAMILPGVVAT</sequence>
<feature type="domain" description="Transposase IS4-like" evidence="1">
    <location>
        <begin position="19"/>
        <end position="77"/>
    </location>
</feature>
<dbReference type="GO" id="GO:0003677">
    <property type="term" value="F:DNA binding"/>
    <property type="evidence" value="ECO:0007669"/>
    <property type="project" value="InterPro"/>
</dbReference>
<dbReference type="InterPro" id="IPR012337">
    <property type="entry name" value="RNaseH-like_sf"/>
</dbReference>
<evidence type="ECO:0000259" key="1">
    <source>
        <dbReference type="Pfam" id="PF01609"/>
    </source>
</evidence>
<dbReference type="GO" id="GO:0004803">
    <property type="term" value="F:transposase activity"/>
    <property type="evidence" value="ECO:0007669"/>
    <property type="project" value="InterPro"/>
</dbReference>
<protein>
    <recommendedName>
        <fullName evidence="1">Transposase IS4-like domain-containing protein</fullName>
    </recommendedName>
</protein>
<evidence type="ECO:0000313" key="2">
    <source>
        <dbReference type="EMBL" id="QNO50922.1"/>
    </source>
</evidence>
<name>A0A7G9YSD8_9EURY</name>
<dbReference type="SUPFAM" id="SSF53098">
    <property type="entry name" value="Ribonuclease H-like"/>
    <property type="match status" value="1"/>
</dbReference>
<dbReference type="InterPro" id="IPR002559">
    <property type="entry name" value="Transposase_11"/>
</dbReference>
<dbReference type="GO" id="GO:0006313">
    <property type="term" value="P:DNA transposition"/>
    <property type="evidence" value="ECO:0007669"/>
    <property type="project" value="InterPro"/>
</dbReference>
<dbReference type="EMBL" id="MT631455">
    <property type="protein sequence ID" value="QNO50922.1"/>
    <property type="molecule type" value="Genomic_DNA"/>
</dbReference>
<organism evidence="2">
    <name type="scientific">Candidatus Methanophagaceae archaeon ANME-1 ERB6</name>
    <dbReference type="NCBI Taxonomy" id="2759912"/>
    <lineage>
        <taxon>Archaea</taxon>
        <taxon>Methanobacteriati</taxon>
        <taxon>Methanobacteriota</taxon>
        <taxon>Stenosarchaea group</taxon>
        <taxon>Methanomicrobia</taxon>
        <taxon>Candidatus Methanophagales</taxon>
        <taxon>Candidatus Methanophagaceae</taxon>
    </lineage>
</organism>
<dbReference type="AlphaFoldDB" id="A0A7G9YSD8"/>
<gene>
    <name evidence="2" type="ORF">LELLBOIK_00037</name>
</gene>
<reference evidence="2" key="1">
    <citation type="submission" date="2020-06" db="EMBL/GenBank/DDBJ databases">
        <title>Unique genomic features of the anaerobic methanotrophic archaea.</title>
        <authorList>
            <person name="Chadwick G.L."/>
            <person name="Skennerton C.T."/>
            <person name="Laso-Perez R."/>
            <person name="Leu A.O."/>
            <person name="Speth D.R."/>
            <person name="Yu H."/>
            <person name="Morgan-Lang C."/>
            <person name="Hatzenpichler R."/>
            <person name="Goudeau D."/>
            <person name="Malmstrom R."/>
            <person name="Brazelton W.J."/>
            <person name="Woyke T."/>
            <person name="Hallam S.J."/>
            <person name="Tyson G.W."/>
            <person name="Wegener G."/>
            <person name="Boetius A."/>
            <person name="Orphan V."/>
        </authorList>
    </citation>
    <scope>NUCLEOTIDE SEQUENCE</scope>
</reference>
<proteinExistence type="predicted"/>
<accession>A0A7G9YSD8</accession>
<dbReference type="Pfam" id="PF01609">
    <property type="entry name" value="DDE_Tnp_1"/>
    <property type="match status" value="1"/>
</dbReference>